<evidence type="ECO:0000256" key="9">
    <source>
        <dbReference type="HAMAP-Rule" id="MF_01464"/>
    </source>
</evidence>
<keyword evidence="12" id="KW-1185">Reference proteome</keyword>
<evidence type="ECO:0000256" key="5">
    <source>
        <dbReference type="ARBA" id="ARBA00022927"/>
    </source>
</evidence>
<dbReference type="Pfam" id="PF02355">
    <property type="entry name" value="SecD_SecF_C"/>
    <property type="match status" value="1"/>
</dbReference>
<comment type="similarity">
    <text evidence="9">Belongs to the SecD/SecF family. SecF subfamily.</text>
</comment>
<evidence type="ECO:0000256" key="2">
    <source>
        <dbReference type="ARBA" id="ARBA00022448"/>
    </source>
</evidence>
<dbReference type="InterPro" id="IPR048634">
    <property type="entry name" value="SecD_SecF_C"/>
</dbReference>
<evidence type="ECO:0000256" key="4">
    <source>
        <dbReference type="ARBA" id="ARBA00022692"/>
    </source>
</evidence>
<dbReference type="GO" id="GO:0015450">
    <property type="term" value="F:protein-transporting ATPase activity"/>
    <property type="evidence" value="ECO:0007669"/>
    <property type="project" value="InterPro"/>
</dbReference>
<dbReference type="GO" id="GO:0006605">
    <property type="term" value="P:protein targeting"/>
    <property type="evidence" value="ECO:0007669"/>
    <property type="project" value="UniProtKB-UniRule"/>
</dbReference>
<evidence type="ECO:0000256" key="7">
    <source>
        <dbReference type="ARBA" id="ARBA00023010"/>
    </source>
</evidence>
<dbReference type="Proteomes" id="UP000295375">
    <property type="component" value="Unassembled WGS sequence"/>
</dbReference>
<dbReference type="AlphaFoldDB" id="A0A4R6UT61"/>
<dbReference type="PRINTS" id="PR01755">
    <property type="entry name" value="SECFTRNLCASE"/>
</dbReference>
<keyword evidence="4 9" id="KW-0812">Transmembrane</keyword>
<dbReference type="PANTHER" id="PTHR30081">
    <property type="entry name" value="PROTEIN-EXPORT MEMBRANE PROTEIN SEC"/>
    <property type="match status" value="1"/>
</dbReference>
<dbReference type="RefSeq" id="WP_133587425.1">
    <property type="nucleotide sequence ID" value="NZ_CP037953.1"/>
</dbReference>
<dbReference type="Gene3D" id="1.20.1640.10">
    <property type="entry name" value="Multidrug efflux transporter AcrB transmembrane domain"/>
    <property type="match status" value="1"/>
</dbReference>
<keyword evidence="5 9" id="KW-0653">Protein transport</keyword>
<keyword evidence="7 9" id="KW-0811">Translocation</keyword>
<feature type="domain" description="Protein export membrane protein SecD/SecF C-terminal" evidence="10">
    <location>
        <begin position="107"/>
        <end position="289"/>
    </location>
</feature>
<dbReference type="OrthoDB" id="9774769at2"/>
<comment type="function">
    <text evidence="9">Part of the Sec protein translocase complex. Interacts with the SecYEG preprotein conducting channel. SecDF uses the proton motive force (PMF) to complete protein translocation after the ATP-dependent function of SecA.</text>
</comment>
<reference evidence="11 12" key="1">
    <citation type="submission" date="2019-03" db="EMBL/GenBank/DDBJ databases">
        <title>Genomic Encyclopedia of Type Strains, Phase IV (KMG-IV): sequencing the most valuable type-strain genomes for metagenomic binning, comparative biology and taxonomic classification.</title>
        <authorList>
            <person name="Goeker M."/>
        </authorList>
    </citation>
    <scope>NUCLEOTIDE SEQUENCE [LARGE SCALE GENOMIC DNA]</scope>
    <source>
        <strain evidence="11 12">DSM 103792</strain>
    </source>
</reference>
<evidence type="ECO:0000259" key="10">
    <source>
        <dbReference type="Pfam" id="PF02355"/>
    </source>
</evidence>
<feature type="transmembrane region" description="Helical" evidence="9">
    <location>
        <begin position="14"/>
        <end position="34"/>
    </location>
</feature>
<dbReference type="InterPro" id="IPR005665">
    <property type="entry name" value="SecF_bac"/>
</dbReference>
<feature type="transmembrane region" description="Helical" evidence="9">
    <location>
        <begin position="159"/>
        <end position="180"/>
    </location>
</feature>
<proteinExistence type="inferred from homology"/>
<feature type="transmembrane region" description="Helical" evidence="9">
    <location>
        <begin position="187"/>
        <end position="208"/>
    </location>
</feature>
<dbReference type="GO" id="GO:0005886">
    <property type="term" value="C:plasma membrane"/>
    <property type="evidence" value="ECO:0007669"/>
    <property type="project" value="UniProtKB-SubCell"/>
</dbReference>
<dbReference type="NCBIfam" id="TIGR00966">
    <property type="entry name" value="transloc_SecF"/>
    <property type="match status" value="1"/>
</dbReference>
<keyword evidence="2 9" id="KW-0813">Transport</keyword>
<dbReference type="SUPFAM" id="SSF82866">
    <property type="entry name" value="Multidrug efflux transporter AcrB transmembrane domain"/>
    <property type="match status" value="1"/>
</dbReference>
<feature type="transmembrane region" description="Helical" evidence="9">
    <location>
        <begin position="234"/>
        <end position="256"/>
    </location>
</feature>
<organism evidence="11 12">
    <name type="scientific">Permianibacter aggregans</name>
    <dbReference type="NCBI Taxonomy" id="1510150"/>
    <lineage>
        <taxon>Bacteria</taxon>
        <taxon>Pseudomonadati</taxon>
        <taxon>Pseudomonadota</taxon>
        <taxon>Gammaproteobacteria</taxon>
        <taxon>Pseudomonadales</taxon>
        <taxon>Pseudomonadaceae</taxon>
        <taxon>Permianibacter</taxon>
    </lineage>
</organism>
<evidence type="ECO:0000256" key="8">
    <source>
        <dbReference type="ARBA" id="ARBA00023136"/>
    </source>
</evidence>
<feature type="transmembrane region" description="Helical" evidence="9">
    <location>
        <begin position="263"/>
        <end position="289"/>
    </location>
</feature>
<evidence type="ECO:0000313" key="12">
    <source>
        <dbReference type="Proteomes" id="UP000295375"/>
    </source>
</evidence>
<comment type="caution">
    <text evidence="11">The sequence shown here is derived from an EMBL/GenBank/DDBJ whole genome shotgun (WGS) entry which is preliminary data.</text>
</comment>
<comment type="subcellular location">
    <subcellularLocation>
        <location evidence="1 9">Cell membrane</location>
        <topology evidence="1 9">Multi-pass membrane protein</topology>
    </subcellularLocation>
</comment>
<feature type="transmembrane region" description="Helical" evidence="9">
    <location>
        <begin position="128"/>
        <end position="153"/>
    </location>
</feature>
<keyword evidence="8 9" id="KW-0472">Membrane</keyword>
<evidence type="ECO:0000256" key="3">
    <source>
        <dbReference type="ARBA" id="ARBA00022475"/>
    </source>
</evidence>
<keyword evidence="3 9" id="KW-1003">Cell membrane</keyword>
<dbReference type="InterPro" id="IPR022646">
    <property type="entry name" value="SecD/SecF_CS"/>
</dbReference>
<evidence type="ECO:0000313" key="11">
    <source>
        <dbReference type="EMBL" id="TDQ50341.1"/>
    </source>
</evidence>
<dbReference type="Pfam" id="PF07549">
    <property type="entry name" value="Sec_GG"/>
    <property type="match status" value="1"/>
</dbReference>
<dbReference type="HAMAP" id="MF_01464_B">
    <property type="entry name" value="SecF_B"/>
    <property type="match status" value="1"/>
</dbReference>
<dbReference type="InterPro" id="IPR022645">
    <property type="entry name" value="SecD/SecF_bac"/>
</dbReference>
<accession>A0A4R6UT61</accession>
<gene>
    <name evidence="9" type="primary">secF</name>
    <name evidence="11" type="ORF">EV696_10220</name>
</gene>
<keyword evidence="6 9" id="KW-1133">Transmembrane helix</keyword>
<dbReference type="GO" id="GO:0065002">
    <property type="term" value="P:intracellular protein transmembrane transport"/>
    <property type="evidence" value="ECO:0007669"/>
    <property type="project" value="UniProtKB-UniRule"/>
</dbReference>
<dbReference type="GO" id="GO:0043952">
    <property type="term" value="P:protein transport by the Sec complex"/>
    <property type="evidence" value="ECO:0007669"/>
    <property type="project" value="UniProtKB-UniRule"/>
</dbReference>
<dbReference type="PANTHER" id="PTHR30081:SF8">
    <property type="entry name" value="PROTEIN TRANSLOCASE SUBUNIT SECF"/>
    <property type="match status" value="1"/>
</dbReference>
<evidence type="ECO:0000256" key="1">
    <source>
        <dbReference type="ARBA" id="ARBA00004651"/>
    </source>
</evidence>
<dbReference type="NCBIfam" id="TIGR00916">
    <property type="entry name" value="2A0604s01"/>
    <property type="match status" value="1"/>
</dbReference>
<dbReference type="EMBL" id="SNYM01000002">
    <property type="protein sequence ID" value="TDQ50341.1"/>
    <property type="molecule type" value="Genomic_DNA"/>
</dbReference>
<evidence type="ECO:0000256" key="6">
    <source>
        <dbReference type="ARBA" id="ARBA00022989"/>
    </source>
</evidence>
<name>A0A4R6UT61_9GAMM</name>
<protein>
    <recommendedName>
        <fullName evidence="9">Protein-export membrane protein SecF</fullName>
    </recommendedName>
</protein>
<dbReference type="InterPro" id="IPR022813">
    <property type="entry name" value="SecD/SecF_arch_bac"/>
</dbReference>
<comment type="subunit">
    <text evidence="9">Forms a complex with SecD. Part of the essential Sec protein translocation apparatus which comprises SecA, SecYEG and auxiliary proteins SecDF-YajC and YidC.</text>
</comment>
<dbReference type="InterPro" id="IPR055344">
    <property type="entry name" value="SecD_SecF_C_bact"/>
</dbReference>
<sequence>MTTDTQFHIPWDKAVKPAVVVSILLTLLTIYTLVVNRLHLGLDFTGGTLIEVTYVQEADVNDVRQRVEQAGFQGAVVQLFGTAMDVAIRVPLQEGVKTEEIADRVMAKLTEGGTEVTLKRREFVSPSVGADLIEGGFMAMAIAFVGILLYISVRYEWKFALGAIIALIHDVMITLGIFSFFRIEFDLTVLAALLTVVGYSLNDTVVVFDRMKENFVELRNATPWEAATNAINSMLVRTLVMSLTTIFVLLALFYLGGAMIHSFAIAMLCGVIFGTYSSVYVATAAAIALGVTREDLLPTVVDKEGADLPEMP</sequence>